<organism evidence="9 10">
    <name type="scientific">Mucilaginibacter yixingensis</name>
    <dbReference type="NCBI Taxonomy" id="1295612"/>
    <lineage>
        <taxon>Bacteria</taxon>
        <taxon>Pseudomonadati</taxon>
        <taxon>Bacteroidota</taxon>
        <taxon>Sphingobacteriia</taxon>
        <taxon>Sphingobacteriales</taxon>
        <taxon>Sphingobacteriaceae</taxon>
        <taxon>Mucilaginibacter</taxon>
    </lineage>
</organism>
<evidence type="ECO:0000256" key="5">
    <source>
        <dbReference type="ARBA" id="ARBA00022989"/>
    </source>
</evidence>
<dbReference type="PANTHER" id="PTHR14969">
    <property type="entry name" value="SPHINGOSINE-1-PHOSPHATE PHOSPHOHYDROLASE"/>
    <property type="match status" value="1"/>
</dbReference>
<evidence type="ECO:0000313" key="10">
    <source>
        <dbReference type="Proteomes" id="UP000244168"/>
    </source>
</evidence>
<proteinExistence type="predicted"/>
<dbReference type="RefSeq" id="WP_107829132.1">
    <property type="nucleotide sequence ID" value="NZ_CP160205.1"/>
</dbReference>
<accession>A0A2T5J847</accession>
<gene>
    <name evidence="9" type="ORF">C8P68_105131</name>
</gene>
<dbReference type="SUPFAM" id="SSF48317">
    <property type="entry name" value="Acid phosphatase/Vanadium-dependent haloperoxidase"/>
    <property type="match status" value="1"/>
</dbReference>
<dbReference type="SMART" id="SM00014">
    <property type="entry name" value="acidPPc"/>
    <property type="match status" value="1"/>
</dbReference>
<evidence type="ECO:0000256" key="1">
    <source>
        <dbReference type="ARBA" id="ARBA00004651"/>
    </source>
</evidence>
<dbReference type="InterPro" id="IPR036938">
    <property type="entry name" value="PAP2/HPO_sf"/>
</dbReference>
<evidence type="ECO:0000256" key="6">
    <source>
        <dbReference type="ARBA" id="ARBA00023136"/>
    </source>
</evidence>
<name>A0A2T5J847_9SPHI</name>
<evidence type="ECO:0000256" key="7">
    <source>
        <dbReference type="SAM" id="Phobius"/>
    </source>
</evidence>
<feature type="transmembrane region" description="Helical" evidence="7">
    <location>
        <begin position="87"/>
        <end position="107"/>
    </location>
</feature>
<dbReference type="GO" id="GO:0016787">
    <property type="term" value="F:hydrolase activity"/>
    <property type="evidence" value="ECO:0007669"/>
    <property type="project" value="UniProtKB-KW"/>
</dbReference>
<feature type="domain" description="Phosphatidic acid phosphatase type 2/haloperoxidase" evidence="8">
    <location>
        <begin position="87"/>
        <end position="202"/>
    </location>
</feature>
<comment type="subcellular location">
    <subcellularLocation>
        <location evidence="1">Cell membrane</location>
        <topology evidence="1">Multi-pass membrane protein</topology>
    </subcellularLocation>
</comment>
<feature type="transmembrane region" description="Helical" evidence="7">
    <location>
        <begin position="20"/>
        <end position="38"/>
    </location>
</feature>
<feature type="transmembrane region" description="Helical" evidence="7">
    <location>
        <begin position="187"/>
        <end position="205"/>
    </location>
</feature>
<keyword evidence="2" id="KW-1003">Cell membrane</keyword>
<evidence type="ECO:0000313" key="9">
    <source>
        <dbReference type="EMBL" id="PTQ95626.1"/>
    </source>
</evidence>
<evidence type="ECO:0000256" key="4">
    <source>
        <dbReference type="ARBA" id="ARBA00022801"/>
    </source>
</evidence>
<comment type="caution">
    <text evidence="9">The sequence shown here is derived from an EMBL/GenBank/DDBJ whole genome shotgun (WGS) entry which is preliminary data.</text>
</comment>
<keyword evidence="10" id="KW-1185">Reference proteome</keyword>
<dbReference type="InterPro" id="IPR000326">
    <property type="entry name" value="PAP2/HPO"/>
</dbReference>
<dbReference type="PANTHER" id="PTHR14969:SF62">
    <property type="entry name" value="DECAPRENYLPHOSPHORYL-5-PHOSPHORIBOSE PHOSPHATASE RV3807C-RELATED"/>
    <property type="match status" value="1"/>
</dbReference>
<dbReference type="OrthoDB" id="9773582at2"/>
<keyword evidence="5 7" id="KW-1133">Transmembrane helix</keyword>
<evidence type="ECO:0000256" key="3">
    <source>
        <dbReference type="ARBA" id="ARBA00022692"/>
    </source>
</evidence>
<keyword evidence="6 7" id="KW-0472">Membrane</keyword>
<dbReference type="Proteomes" id="UP000244168">
    <property type="component" value="Unassembled WGS sequence"/>
</dbReference>
<dbReference type="Pfam" id="PF01569">
    <property type="entry name" value="PAP2"/>
    <property type="match status" value="1"/>
</dbReference>
<keyword evidence="4" id="KW-0378">Hydrolase</keyword>
<keyword evidence="3 7" id="KW-0812">Transmembrane</keyword>
<dbReference type="GO" id="GO:0005886">
    <property type="term" value="C:plasma membrane"/>
    <property type="evidence" value="ECO:0007669"/>
    <property type="project" value="UniProtKB-SubCell"/>
</dbReference>
<protein>
    <submittedName>
        <fullName evidence="9">Membrane-associated phospholipid phosphatase</fullName>
    </submittedName>
</protein>
<evidence type="ECO:0000256" key="2">
    <source>
        <dbReference type="ARBA" id="ARBA00022475"/>
    </source>
</evidence>
<dbReference type="AlphaFoldDB" id="A0A2T5J847"/>
<reference evidence="9 10" key="1">
    <citation type="submission" date="2018-04" db="EMBL/GenBank/DDBJ databases">
        <title>Genomic Encyclopedia of Archaeal and Bacterial Type Strains, Phase II (KMG-II): from individual species to whole genera.</title>
        <authorList>
            <person name="Goeker M."/>
        </authorList>
    </citation>
    <scope>NUCLEOTIDE SEQUENCE [LARGE SCALE GENOMIC DNA]</scope>
    <source>
        <strain evidence="9 10">DSM 26809</strain>
    </source>
</reference>
<feature type="transmembrane region" description="Helical" evidence="7">
    <location>
        <begin position="58"/>
        <end position="80"/>
    </location>
</feature>
<feature type="transmembrane region" description="Helical" evidence="7">
    <location>
        <begin position="163"/>
        <end position="181"/>
    </location>
</feature>
<dbReference type="Gene3D" id="1.20.144.10">
    <property type="entry name" value="Phosphatidic acid phosphatase type 2/haloperoxidase"/>
    <property type="match status" value="1"/>
</dbReference>
<feature type="transmembrane region" description="Helical" evidence="7">
    <location>
        <begin position="137"/>
        <end position="156"/>
    </location>
</feature>
<sequence>MDNDFQYITLLDIYRKVKFFLIPYLVILMACLTIKCIYTREQIYFAVNGVNSGLADAIFPYITNLGDGLAVVLLGLIMALFSLRKAFLLLTAYGFTALVAQVLKYIFDLPRPYLYFKTQVAHMHLVKGVYMLSYHSFPSGHTVTAFSACITLAYLFRNKWLDVLMLIVAILIGYSRMYLSEHFFEDVTAGSAVGVFATLFWLYWFDNLRFMHKGKFRGGLIKKAGS</sequence>
<evidence type="ECO:0000259" key="8">
    <source>
        <dbReference type="SMART" id="SM00014"/>
    </source>
</evidence>
<dbReference type="EMBL" id="QAOQ01000005">
    <property type="protein sequence ID" value="PTQ95626.1"/>
    <property type="molecule type" value="Genomic_DNA"/>
</dbReference>